<evidence type="ECO:0000313" key="2">
    <source>
        <dbReference type="EMBL" id="CRZ34679.1"/>
    </source>
</evidence>
<evidence type="ECO:0000313" key="3">
    <source>
        <dbReference type="Proteomes" id="UP000236497"/>
    </source>
</evidence>
<name>A0A0H5SGT7_HERHM</name>
<feature type="domain" description="Helix-hairpin-helix DNA-binding motif class 1" evidence="1">
    <location>
        <begin position="166"/>
        <end position="185"/>
    </location>
</feature>
<dbReference type="InterPro" id="IPR003583">
    <property type="entry name" value="Hlx-hairpin-Hlx_DNA-bd_motif"/>
</dbReference>
<dbReference type="SMART" id="SM00278">
    <property type="entry name" value="HhH1"/>
    <property type="match status" value="2"/>
</dbReference>
<gene>
    <name evidence="2" type="ORF">HHT355_1478</name>
</gene>
<dbReference type="Pfam" id="PF12836">
    <property type="entry name" value="HHH_3"/>
    <property type="match status" value="1"/>
</dbReference>
<dbReference type="SUPFAM" id="SSF142984">
    <property type="entry name" value="Nqo1 middle domain-like"/>
    <property type="match status" value="1"/>
</dbReference>
<dbReference type="PANTHER" id="PTHR21180">
    <property type="entry name" value="ENDONUCLEASE/EXONUCLEASE/PHOSPHATASE FAMILY DOMAIN-CONTAINING PROTEIN 1"/>
    <property type="match status" value="1"/>
</dbReference>
<dbReference type="AlphaFoldDB" id="A0A0H5SGT7"/>
<dbReference type="SUPFAM" id="SSF47781">
    <property type="entry name" value="RuvA domain 2-like"/>
    <property type="match status" value="1"/>
</dbReference>
<dbReference type="GO" id="GO:0003677">
    <property type="term" value="F:DNA binding"/>
    <property type="evidence" value="ECO:0007669"/>
    <property type="project" value="InterPro"/>
</dbReference>
<protein>
    <recommendedName>
        <fullName evidence="1">Helix-hairpin-helix DNA-binding motif class 1 domain-containing protein</fullName>
    </recommendedName>
</protein>
<accession>A0A0H5SGT7</accession>
<dbReference type="GO" id="GO:0015628">
    <property type="term" value="P:protein secretion by the type II secretion system"/>
    <property type="evidence" value="ECO:0007669"/>
    <property type="project" value="TreeGrafter"/>
</dbReference>
<dbReference type="PANTHER" id="PTHR21180:SF32">
    <property type="entry name" value="ENDONUCLEASE_EXONUCLEASE_PHOSPHATASE FAMILY DOMAIN-CONTAINING PROTEIN 1"/>
    <property type="match status" value="1"/>
</dbReference>
<feature type="domain" description="Helix-hairpin-helix DNA-binding motif class 1" evidence="1">
    <location>
        <begin position="196"/>
        <end position="215"/>
    </location>
</feature>
<sequence length="220" mass="23935">MVILSCLFFAVAGLIYTCSFDKGKNDLITSLESSSDYTDLKDGIPDGTSEITGDIIENGFDARTDEIPVLIYVHLCGAVENPDVYKVETGTRLAELIKLAGGLKADAAGDYVNQAMEVKDGQRIYIPTKDELKDLTPAEYVQGNESVSFKEDVLDSRVNINTADESALMSLPGIGQARAKSIIEYRDKHGNFSDIKDLMKVPGIKEGLFSRIADKITVGN</sequence>
<dbReference type="Gene3D" id="3.10.560.10">
    <property type="entry name" value="Outer membrane lipoprotein wza domain like"/>
    <property type="match status" value="1"/>
</dbReference>
<dbReference type="Gene3D" id="1.10.150.280">
    <property type="entry name" value="AF1531-like domain"/>
    <property type="match status" value="1"/>
</dbReference>
<organism evidence="2 3">
    <name type="scientific">Herbinix hemicellulosilytica</name>
    <dbReference type="NCBI Taxonomy" id="1564487"/>
    <lineage>
        <taxon>Bacteria</taxon>
        <taxon>Bacillati</taxon>
        <taxon>Bacillota</taxon>
        <taxon>Clostridia</taxon>
        <taxon>Lachnospirales</taxon>
        <taxon>Lachnospiraceae</taxon>
        <taxon>Herbinix</taxon>
    </lineage>
</organism>
<reference evidence="2 3" key="1">
    <citation type="submission" date="2015-06" db="EMBL/GenBank/DDBJ databases">
        <authorList>
            <person name="Wibberg Daniel"/>
        </authorList>
    </citation>
    <scope>NUCLEOTIDE SEQUENCE [LARGE SCALE GENOMIC DNA]</scope>
    <source>
        <strain evidence="2 3">T3/55T</strain>
    </source>
</reference>
<evidence type="ECO:0000259" key="1">
    <source>
        <dbReference type="SMART" id="SM00278"/>
    </source>
</evidence>
<dbReference type="InterPro" id="IPR004509">
    <property type="entry name" value="Competence_ComEA_HhH"/>
</dbReference>
<dbReference type="GO" id="GO:0015627">
    <property type="term" value="C:type II protein secretion system complex"/>
    <property type="evidence" value="ECO:0007669"/>
    <property type="project" value="TreeGrafter"/>
</dbReference>
<dbReference type="Pfam" id="PF10531">
    <property type="entry name" value="SLBB"/>
    <property type="match status" value="1"/>
</dbReference>
<dbReference type="GO" id="GO:0006281">
    <property type="term" value="P:DNA repair"/>
    <property type="evidence" value="ECO:0007669"/>
    <property type="project" value="InterPro"/>
</dbReference>
<dbReference type="InterPro" id="IPR019554">
    <property type="entry name" value="Soluble_ligand-bd"/>
</dbReference>
<dbReference type="NCBIfam" id="TIGR00426">
    <property type="entry name" value="competence protein ComEA helix-hairpin-helix repeat region"/>
    <property type="match status" value="1"/>
</dbReference>
<dbReference type="Proteomes" id="UP000236497">
    <property type="component" value="Unassembled WGS sequence"/>
</dbReference>
<keyword evidence="3" id="KW-1185">Reference proteome</keyword>
<proteinExistence type="predicted"/>
<dbReference type="InterPro" id="IPR010994">
    <property type="entry name" value="RuvA_2-like"/>
</dbReference>
<dbReference type="EMBL" id="CVTD020000016">
    <property type="protein sequence ID" value="CRZ34679.1"/>
    <property type="molecule type" value="Genomic_DNA"/>
</dbReference>
<dbReference type="InterPro" id="IPR051675">
    <property type="entry name" value="Endo/Exo/Phosphatase_dom_1"/>
</dbReference>